<dbReference type="Pfam" id="PF18029">
    <property type="entry name" value="Glyoxalase_6"/>
    <property type="match status" value="1"/>
</dbReference>
<reference evidence="2" key="1">
    <citation type="submission" date="2021-01" db="EMBL/GenBank/DDBJ databases">
        <title>Whole genome shotgun sequence of Actinocatenispora rupis NBRC 107355.</title>
        <authorList>
            <person name="Komaki H."/>
            <person name="Tamura T."/>
        </authorList>
    </citation>
    <scope>NUCLEOTIDE SEQUENCE</scope>
    <source>
        <strain evidence="2">NBRC 107355</strain>
    </source>
</reference>
<evidence type="ECO:0000259" key="1">
    <source>
        <dbReference type="PROSITE" id="PS51819"/>
    </source>
</evidence>
<dbReference type="SUPFAM" id="SSF54593">
    <property type="entry name" value="Glyoxalase/Bleomycin resistance protein/Dihydroxybiphenyl dioxygenase"/>
    <property type="match status" value="1"/>
</dbReference>
<name>A0A8J3JD98_9ACTN</name>
<dbReference type="Gene3D" id="3.10.180.10">
    <property type="entry name" value="2,3-Dihydroxybiphenyl 1,2-Dioxygenase, domain 1"/>
    <property type="match status" value="1"/>
</dbReference>
<dbReference type="InterPro" id="IPR029068">
    <property type="entry name" value="Glyas_Bleomycin-R_OHBP_Dase"/>
</dbReference>
<dbReference type="AlphaFoldDB" id="A0A8J3JD98"/>
<dbReference type="RefSeq" id="WP_203662447.1">
    <property type="nucleotide sequence ID" value="NZ_BAAAZM010000017.1"/>
</dbReference>
<comment type="caution">
    <text evidence="2">The sequence shown here is derived from an EMBL/GenBank/DDBJ whole genome shotgun (WGS) entry which is preliminary data.</text>
</comment>
<dbReference type="PANTHER" id="PTHR35908">
    <property type="entry name" value="HYPOTHETICAL FUSION PROTEIN"/>
    <property type="match status" value="1"/>
</dbReference>
<dbReference type="InterPro" id="IPR041581">
    <property type="entry name" value="Glyoxalase_6"/>
</dbReference>
<proteinExistence type="predicted"/>
<protein>
    <recommendedName>
        <fullName evidence="1">VOC domain-containing protein</fullName>
    </recommendedName>
</protein>
<evidence type="ECO:0000313" key="2">
    <source>
        <dbReference type="EMBL" id="GID14619.1"/>
    </source>
</evidence>
<dbReference type="EMBL" id="BOMB01000032">
    <property type="protein sequence ID" value="GID14619.1"/>
    <property type="molecule type" value="Genomic_DNA"/>
</dbReference>
<feature type="domain" description="VOC" evidence="1">
    <location>
        <begin position="3"/>
        <end position="120"/>
    </location>
</feature>
<dbReference type="InterPro" id="IPR037523">
    <property type="entry name" value="VOC_core"/>
</dbReference>
<dbReference type="Proteomes" id="UP000612808">
    <property type="component" value="Unassembled WGS sequence"/>
</dbReference>
<accession>A0A8J3JD98</accession>
<evidence type="ECO:0000313" key="3">
    <source>
        <dbReference type="Proteomes" id="UP000612808"/>
    </source>
</evidence>
<organism evidence="2 3">
    <name type="scientific">Actinocatenispora rupis</name>
    <dbReference type="NCBI Taxonomy" id="519421"/>
    <lineage>
        <taxon>Bacteria</taxon>
        <taxon>Bacillati</taxon>
        <taxon>Actinomycetota</taxon>
        <taxon>Actinomycetes</taxon>
        <taxon>Micromonosporales</taxon>
        <taxon>Micromonosporaceae</taxon>
        <taxon>Actinocatenispora</taxon>
    </lineage>
</organism>
<gene>
    <name evidence="2" type="ORF">Aru02nite_55080</name>
</gene>
<dbReference type="PROSITE" id="PS51819">
    <property type="entry name" value="VOC"/>
    <property type="match status" value="1"/>
</dbReference>
<sequence length="123" mass="13579">MVTLGVIAIGVVDKPRAVEFWRRALGYEERRDGFGGWETVLVPPDGVGTPLALQTSDRPADEYPRIHLDLHVRDAAEQDAEVARLLSLGAARVDWDRYPADPDFVVLADPDGNRFCVVDLSHG</sequence>
<keyword evidence="3" id="KW-1185">Reference proteome</keyword>
<dbReference type="PANTHER" id="PTHR35908:SF1">
    <property type="entry name" value="CONSERVED PROTEIN"/>
    <property type="match status" value="1"/>
</dbReference>